<dbReference type="CDD" id="cd07383">
    <property type="entry name" value="MPP_Dcr2"/>
    <property type="match status" value="1"/>
</dbReference>
<dbReference type="AlphaFoldDB" id="A0A2K4ZG00"/>
<sequence>MERKLRFKEDGSFRILQLTDIHYTEDDERDHRTVALMRDLIRREKPDFIITTGDTVYGEKNMEYLPLALAPLTESGIPWTFLFGNHDVEFAGNREELFAAVRKLPGCIGYHDAESKDGVGNHTIGIEDGEGRVRWLIIGIDSGDYNPLKQVGGYGFITPAQIHWYQEQIRRQEQENPDFGVLAFQHMALPEYAEVFRYETCYGTRREGYGCPRINTGFFAAMLQAGHSPSLFVGHDHANDFYGKLYGVTLGYGRATGYGSYGAQDFARGGRVFVLNQEDTASYTTYVSLDGGIVVDDPWRYEPLERREEG</sequence>
<dbReference type="SUPFAM" id="SSF56300">
    <property type="entry name" value="Metallo-dependent phosphatases"/>
    <property type="match status" value="1"/>
</dbReference>
<dbReference type="InterPro" id="IPR004843">
    <property type="entry name" value="Calcineurin-like_PHP"/>
</dbReference>
<dbReference type="EMBL" id="OFSM01000009">
    <property type="protein sequence ID" value="SOY29366.1"/>
    <property type="molecule type" value="Genomic_DNA"/>
</dbReference>
<dbReference type="InterPro" id="IPR029052">
    <property type="entry name" value="Metallo-depent_PP-like"/>
</dbReference>
<dbReference type="GO" id="GO:0016788">
    <property type="term" value="F:hydrolase activity, acting on ester bonds"/>
    <property type="evidence" value="ECO:0007669"/>
    <property type="project" value="TreeGrafter"/>
</dbReference>
<keyword evidence="3" id="KW-1185">Reference proteome</keyword>
<dbReference type="GO" id="GO:0005737">
    <property type="term" value="C:cytoplasm"/>
    <property type="evidence" value="ECO:0007669"/>
    <property type="project" value="TreeGrafter"/>
</dbReference>
<accession>A0A2K4ZG00</accession>
<organism evidence="2 3">
    <name type="scientific">Acetatifactor muris</name>
    <dbReference type="NCBI Taxonomy" id="879566"/>
    <lineage>
        <taxon>Bacteria</taxon>
        <taxon>Bacillati</taxon>
        <taxon>Bacillota</taxon>
        <taxon>Clostridia</taxon>
        <taxon>Lachnospirales</taxon>
        <taxon>Lachnospiraceae</taxon>
        <taxon>Acetatifactor</taxon>
    </lineage>
</organism>
<dbReference type="PANTHER" id="PTHR32440">
    <property type="entry name" value="PHOSPHATASE DCR2-RELATED-RELATED"/>
    <property type="match status" value="1"/>
</dbReference>
<proteinExistence type="predicted"/>
<dbReference type="Pfam" id="PF00149">
    <property type="entry name" value="Metallophos"/>
    <property type="match status" value="1"/>
</dbReference>
<dbReference type="PANTHER" id="PTHR32440:SF11">
    <property type="entry name" value="METALLOPHOSPHOESTERASE DOMAIN-CONTAINING PROTEIN"/>
    <property type="match status" value="1"/>
</dbReference>
<name>A0A2K4ZG00_9FIRM</name>
<dbReference type="RefSeq" id="WP_172455061.1">
    <property type="nucleotide sequence ID" value="NZ_JANJZD010000009.1"/>
</dbReference>
<gene>
    <name evidence="2" type="ORF">AMURIS_02081</name>
</gene>
<dbReference type="Gene3D" id="3.60.21.10">
    <property type="match status" value="1"/>
</dbReference>
<evidence type="ECO:0000313" key="3">
    <source>
        <dbReference type="Proteomes" id="UP000236311"/>
    </source>
</evidence>
<reference evidence="2 3" key="1">
    <citation type="submission" date="2018-01" db="EMBL/GenBank/DDBJ databases">
        <authorList>
            <person name="Gaut B.S."/>
            <person name="Morton B.R."/>
            <person name="Clegg M.T."/>
            <person name="Duvall M.R."/>
        </authorList>
    </citation>
    <scope>NUCLEOTIDE SEQUENCE [LARGE SCALE GENOMIC DNA]</scope>
    <source>
        <strain evidence="2">GP69</strain>
    </source>
</reference>
<evidence type="ECO:0000313" key="2">
    <source>
        <dbReference type="EMBL" id="SOY29366.1"/>
    </source>
</evidence>
<feature type="domain" description="Calcineurin-like phosphoesterase" evidence="1">
    <location>
        <begin position="13"/>
        <end position="237"/>
    </location>
</feature>
<protein>
    <submittedName>
        <fullName evidence="2">Calcineurin-like phosphoesterase</fullName>
    </submittedName>
</protein>
<evidence type="ECO:0000259" key="1">
    <source>
        <dbReference type="Pfam" id="PF00149"/>
    </source>
</evidence>
<dbReference type="Proteomes" id="UP000236311">
    <property type="component" value="Unassembled WGS sequence"/>
</dbReference>